<reference evidence="1" key="1">
    <citation type="submission" date="2021-06" db="EMBL/GenBank/DDBJ databases">
        <authorList>
            <person name="Kallberg Y."/>
            <person name="Tangrot J."/>
            <person name="Rosling A."/>
        </authorList>
    </citation>
    <scope>NUCLEOTIDE SEQUENCE</scope>
    <source>
        <strain evidence="1">MA461A</strain>
    </source>
</reference>
<gene>
    <name evidence="1" type="ORF">RPERSI_LOCUS3074</name>
</gene>
<dbReference type="EMBL" id="CAJVQC010003604">
    <property type="protein sequence ID" value="CAG8529546.1"/>
    <property type="molecule type" value="Genomic_DNA"/>
</dbReference>
<keyword evidence="2" id="KW-1185">Reference proteome</keyword>
<comment type="caution">
    <text evidence="1">The sequence shown here is derived from an EMBL/GenBank/DDBJ whole genome shotgun (WGS) entry which is preliminary data.</text>
</comment>
<dbReference type="Proteomes" id="UP000789920">
    <property type="component" value="Unassembled WGS sequence"/>
</dbReference>
<evidence type="ECO:0000313" key="1">
    <source>
        <dbReference type="EMBL" id="CAG8529546.1"/>
    </source>
</evidence>
<protein>
    <submittedName>
        <fullName evidence="1">18630_t:CDS:1</fullName>
    </submittedName>
</protein>
<proteinExistence type="predicted"/>
<organism evidence="1 2">
    <name type="scientific">Racocetra persica</name>
    <dbReference type="NCBI Taxonomy" id="160502"/>
    <lineage>
        <taxon>Eukaryota</taxon>
        <taxon>Fungi</taxon>
        <taxon>Fungi incertae sedis</taxon>
        <taxon>Mucoromycota</taxon>
        <taxon>Glomeromycotina</taxon>
        <taxon>Glomeromycetes</taxon>
        <taxon>Diversisporales</taxon>
        <taxon>Gigasporaceae</taxon>
        <taxon>Racocetra</taxon>
    </lineage>
</organism>
<sequence>NYRQEAPDLDRSTNAVSRERMRKNPIEATITSQAPMQDLPSNLKRERLT</sequence>
<name>A0ACA9LJS9_9GLOM</name>
<evidence type="ECO:0000313" key="2">
    <source>
        <dbReference type="Proteomes" id="UP000789920"/>
    </source>
</evidence>
<accession>A0ACA9LJS9</accession>
<feature type="non-terminal residue" evidence="1">
    <location>
        <position position="1"/>
    </location>
</feature>